<dbReference type="AlphaFoldDB" id="A0A317TBR5"/>
<keyword evidence="1" id="KW-1133">Transmembrane helix</keyword>
<name>A0A317TBR5_9CHLB</name>
<organism evidence="2 3">
    <name type="scientific">Prosthecochloris marina</name>
    <dbReference type="NCBI Taxonomy" id="2017681"/>
    <lineage>
        <taxon>Bacteria</taxon>
        <taxon>Pseudomonadati</taxon>
        <taxon>Chlorobiota</taxon>
        <taxon>Chlorobiia</taxon>
        <taxon>Chlorobiales</taxon>
        <taxon>Chlorobiaceae</taxon>
        <taxon>Prosthecochloris</taxon>
    </lineage>
</organism>
<keyword evidence="1" id="KW-0812">Transmembrane</keyword>
<comment type="caution">
    <text evidence="2">The sequence shown here is derived from an EMBL/GenBank/DDBJ whole genome shotgun (WGS) entry which is preliminary data.</text>
</comment>
<dbReference type="Proteomes" id="UP000246278">
    <property type="component" value="Unassembled WGS sequence"/>
</dbReference>
<evidence type="ECO:0000256" key="1">
    <source>
        <dbReference type="SAM" id="Phobius"/>
    </source>
</evidence>
<feature type="transmembrane region" description="Helical" evidence="1">
    <location>
        <begin position="44"/>
        <end position="63"/>
    </location>
</feature>
<proteinExistence type="predicted"/>
<keyword evidence="1" id="KW-0472">Membrane</keyword>
<accession>A0A317TBR5</accession>
<dbReference type="InterPro" id="IPR025671">
    <property type="entry name" value="HXXEE"/>
</dbReference>
<protein>
    <recommendedName>
        <fullName evidence="4">HXXEE domain-containing protein</fullName>
    </recommendedName>
</protein>
<sequence>MSRLNFKTCALLFIVAVTMHNIEEALFLPSWSNPVGIEVSSSEFTFAVVFLTVLAYLSFYLSIRSGKKGLWTYFFTGYAFAMFLNVFFPHILTSILVQEYAPGTGTAVLMVLPTASLVLYKSIQGGFVDRRKFYVIGPIVVLTLAASVPLLFAMWRAFGS</sequence>
<evidence type="ECO:0008006" key="4">
    <source>
        <dbReference type="Google" id="ProtNLM"/>
    </source>
</evidence>
<feature type="transmembrane region" description="Helical" evidence="1">
    <location>
        <begin position="132"/>
        <end position="155"/>
    </location>
</feature>
<dbReference type="RefSeq" id="WP_110022192.1">
    <property type="nucleotide sequence ID" value="NZ_PDNZ01000001.1"/>
</dbReference>
<dbReference type="EMBL" id="PDNZ01000001">
    <property type="protein sequence ID" value="PWW83311.1"/>
    <property type="molecule type" value="Genomic_DNA"/>
</dbReference>
<evidence type="ECO:0000313" key="3">
    <source>
        <dbReference type="Proteomes" id="UP000246278"/>
    </source>
</evidence>
<feature type="transmembrane region" description="Helical" evidence="1">
    <location>
        <begin position="100"/>
        <end position="120"/>
    </location>
</feature>
<feature type="transmembrane region" description="Helical" evidence="1">
    <location>
        <begin position="70"/>
        <end position="88"/>
    </location>
</feature>
<evidence type="ECO:0000313" key="2">
    <source>
        <dbReference type="EMBL" id="PWW83311.1"/>
    </source>
</evidence>
<dbReference type="Pfam" id="PF13787">
    <property type="entry name" value="HXXEE"/>
    <property type="match status" value="1"/>
</dbReference>
<dbReference type="OrthoDB" id="80411at2"/>
<keyword evidence="3" id="KW-1185">Reference proteome</keyword>
<reference evidence="3" key="1">
    <citation type="submission" date="2017-10" db="EMBL/GenBank/DDBJ databases">
        <authorList>
            <person name="Gaisin V.A."/>
            <person name="Rysina M.S."/>
            <person name="Grouzdev D.S."/>
        </authorList>
    </citation>
    <scope>NUCLEOTIDE SEQUENCE [LARGE SCALE GENOMIC DNA]</scope>
    <source>
        <strain evidence="3">V1</strain>
    </source>
</reference>
<gene>
    <name evidence="2" type="ORF">CR164_01800</name>
</gene>